<sequence>MCIGKRKSIYRENAVVTKKGSKGNQYNNHHNNGGNNDAPLVRGSNGGSGAQNGGENGQQRTKDGLAANIDENNNNPNQINNNNAQSPADYRPSKKRNDLGKSQQKTPCEDDTLTNIPDEMPEMELNRDKGEPFYTDDQLL</sequence>
<comment type="caution">
    <text evidence="2">The sequence shown here is derived from an EMBL/GenBank/DDBJ whole genome shotgun (WGS) entry which is preliminary data.</text>
</comment>
<organism evidence="2 3">
    <name type="scientific">Caenorhabditis angaria</name>
    <dbReference type="NCBI Taxonomy" id="860376"/>
    <lineage>
        <taxon>Eukaryota</taxon>
        <taxon>Metazoa</taxon>
        <taxon>Ecdysozoa</taxon>
        <taxon>Nematoda</taxon>
        <taxon>Chromadorea</taxon>
        <taxon>Rhabditida</taxon>
        <taxon>Rhabditina</taxon>
        <taxon>Rhabditomorpha</taxon>
        <taxon>Rhabditoidea</taxon>
        <taxon>Rhabditidae</taxon>
        <taxon>Peloderinae</taxon>
        <taxon>Caenorhabditis</taxon>
    </lineage>
</organism>
<dbReference type="AlphaFoldDB" id="A0A9P1N5W9"/>
<reference evidence="2" key="1">
    <citation type="submission" date="2022-11" db="EMBL/GenBank/DDBJ databases">
        <authorList>
            <person name="Kikuchi T."/>
        </authorList>
    </citation>
    <scope>NUCLEOTIDE SEQUENCE</scope>
    <source>
        <strain evidence="2">PS1010</strain>
    </source>
</reference>
<accession>A0A9P1N5W9</accession>
<feature type="compositionally biased region" description="Gly residues" evidence="1">
    <location>
        <begin position="44"/>
        <end position="56"/>
    </location>
</feature>
<dbReference type="EMBL" id="CANHGI010000004">
    <property type="protein sequence ID" value="CAI5449186.1"/>
    <property type="molecule type" value="Genomic_DNA"/>
</dbReference>
<feature type="compositionally biased region" description="Low complexity" evidence="1">
    <location>
        <begin position="68"/>
        <end position="83"/>
    </location>
</feature>
<protein>
    <submittedName>
        <fullName evidence="2">Uncharacterized protein</fullName>
    </submittedName>
</protein>
<evidence type="ECO:0000256" key="1">
    <source>
        <dbReference type="SAM" id="MobiDB-lite"/>
    </source>
</evidence>
<dbReference type="OrthoDB" id="5869771at2759"/>
<gene>
    <name evidence="2" type="ORF">CAMP_LOCUS11823</name>
</gene>
<keyword evidence="3" id="KW-1185">Reference proteome</keyword>
<name>A0A9P1N5W9_9PELO</name>
<proteinExistence type="predicted"/>
<feature type="compositionally biased region" description="Low complexity" evidence="1">
    <location>
        <begin position="27"/>
        <end position="36"/>
    </location>
</feature>
<evidence type="ECO:0000313" key="3">
    <source>
        <dbReference type="Proteomes" id="UP001152747"/>
    </source>
</evidence>
<feature type="region of interest" description="Disordered" evidence="1">
    <location>
        <begin position="1"/>
        <end position="140"/>
    </location>
</feature>
<evidence type="ECO:0000313" key="2">
    <source>
        <dbReference type="EMBL" id="CAI5449186.1"/>
    </source>
</evidence>
<dbReference type="Proteomes" id="UP001152747">
    <property type="component" value="Unassembled WGS sequence"/>
</dbReference>